<accession>A0ABR0EC38</accession>
<dbReference type="PANTHER" id="PTHR48229:SF1">
    <property type="entry name" value="ALPHA METHYLACYL-COA RACEMASE-RELATED"/>
    <property type="match status" value="1"/>
</dbReference>
<comment type="similarity">
    <text evidence="1">Belongs to the CoA-transferase III family.</text>
</comment>
<name>A0ABR0EC38_ZASCE</name>
<organism evidence="2 3">
    <name type="scientific">Zasmidium cellare</name>
    <name type="common">Wine cellar mold</name>
    <name type="synonym">Racodium cellare</name>
    <dbReference type="NCBI Taxonomy" id="395010"/>
    <lineage>
        <taxon>Eukaryota</taxon>
        <taxon>Fungi</taxon>
        <taxon>Dikarya</taxon>
        <taxon>Ascomycota</taxon>
        <taxon>Pezizomycotina</taxon>
        <taxon>Dothideomycetes</taxon>
        <taxon>Dothideomycetidae</taxon>
        <taxon>Mycosphaerellales</taxon>
        <taxon>Mycosphaerellaceae</taxon>
        <taxon>Zasmidium</taxon>
    </lineage>
</organism>
<dbReference type="InterPro" id="IPR003673">
    <property type="entry name" value="CoA-Trfase_fam_III"/>
</dbReference>
<comment type="caution">
    <text evidence="2">The sequence shown here is derived from an EMBL/GenBank/DDBJ whole genome shotgun (WGS) entry which is preliminary data.</text>
</comment>
<evidence type="ECO:0000313" key="2">
    <source>
        <dbReference type="EMBL" id="KAK4498623.1"/>
    </source>
</evidence>
<keyword evidence="3" id="KW-1185">Reference proteome</keyword>
<dbReference type="Proteomes" id="UP001305779">
    <property type="component" value="Unassembled WGS sequence"/>
</dbReference>
<dbReference type="InterPro" id="IPR023606">
    <property type="entry name" value="CoA-Trfase_III_dom_1_sf"/>
</dbReference>
<reference evidence="2 3" key="1">
    <citation type="journal article" date="2023" name="G3 (Bethesda)">
        <title>A chromosome-level genome assembly of Zasmidium syzygii isolated from banana leaves.</title>
        <authorList>
            <person name="van Westerhoven A.C."/>
            <person name="Mehrabi R."/>
            <person name="Talebi R."/>
            <person name="Steentjes M.B.F."/>
            <person name="Corcolon B."/>
            <person name="Chong P.A."/>
            <person name="Kema G.H.J."/>
            <person name="Seidl M.F."/>
        </authorList>
    </citation>
    <scope>NUCLEOTIDE SEQUENCE [LARGE SCALE GENOMIC DNA]</scope>
    <source>
        <strain evidence="2 3">P124</strain>
    </source>
</reference>
<evidence type="ECO:0000313" key="3">
    <source>
        <dbReference type="Proteomes" id="UP001305779"/>
    </source>
</evidence>
<dbReference type="Gene3D" id="3.40.50.10540">
    <property type="entry name" value="Crotonobetainyl-coa:carnitine coa-transferase, domain 1"/>
    <property type="match status" value="1"/>
</dbReference>
<protein>
    <submittedName>
        <fullName evidence="2">Uncharacterized protein</fullName>
    </submittedName>
</protein>
<dbReference type="InterPro" id="IPR052985">
    <property type="entry name" value="CoA-trans_III_biosynth/detox"/>
</dbReference>
<proteinExistence type="inferred from homology"/>
<evidence type="ECO:0000256" key="1">
    <source>
        <dbReference type="ARBA" id="ARBA00008383"/>
    </source>
</evidence>
<dbReference type="PANTHER" id="PTHR48229">
    <property type="entry name" value="CAIB/BAIF FAMILY ENZYME (AFU_ORTHOLOGUE AFUA_1G05360)-RELATED"/>
    <property type="match status" value="1"/>
</dbReference>
<dbReference type="Pfam" id="PF02515">
    <property type="entry name" value="CoA_transf_3"/>
    <property type="match status" value="1"/>
</dbReference>
<gene>
    <name evidence="2" type="ORF">PRZ48_011282</name>
</gene>
<dbReference type="SUPFAM" id="SSF89796">
    <property type="entry name" value="CoA-transferase family III (CaiB/BaiF)"/>
    <property type="match status" value="2"/>
</dbReference>
<dbReference type="EMBL" id="JAXOVC010000008">
    <property type="protein sequence ID" value="KAK4498623.1"/>
    <property type="molecule type" value="Genomic_DNA"/>
</dbReference>
<sequence length="540" mass="58874">MPNEIPDAEAATSQRITLELLDTILRDFGISRSNGKSNIEIRGAIPSIEQTKSQHINMSLIGAVPSLADAIIATQIFEARGGDPQTIAIELQRSHNYLDPDIGMTPTINGQEITLDVMAGNPFLFSIYQTADGRHAIPSAVYVDLVYRWSTFLQCPVNQADVAAAIRTWKAADLERAAEEAGMPFALVQSEETWNATAQGQHLSKLPIVPVRKVTSAPPKPLSPNPKRPLEGVKVLCLTHAIAGPSSGRTLAEYGASVLQIMYTHGFEHPFVYTYANLGCASSRLDLNKTGDREHMWQLVKDADVWVDSYRGGALSKFGFNDEKLHEANPSLIISHVRLYGESGPWANKPGFDMQGSASSGMMALCGGGLSSPCWPPGQVINDYTTGYYGALAIQATVLRRMKEGGGYLLSPSLTGTAMSIVRYYKTANFPELQYHKTGKLPPRQLQGGTALGFLKTLQPLPLLSKTPLEYSHLLLSPMGSDLPVFPGSGDSYNVDQVQPNLKENVVHSFNESVTKKTEDLKRVAAAFRPEDKSRIAHRL</sequence>